<dbReference type="InterPro" id="IPR036388">
    <property type="entry name" value="WH-like_DNA-bd_sf"/>
</dbReference>
<dbReference type="EMBL" id="CADCUC010000444">
    <property type="protein sequence ID" value="CAA9347070.1"/>
    <property type="molecule type" value="Genomic_DNA"/>
</dbReference>
<dbReference type="InterPro" id="IPR000847">
    <property type="entry name" value="LysR_HTH_N"/>
</dbReference>
<evidence type="ECO:0000256" key="4">
    <source>
        <dbReference type="ARBA" id="ARBA00023163"/>
    </source>
</evidence>
<dbReference type="NCBIfam" id="NF008352">
    <property type="entry name" value="PRK11139.1"/>
    <property type="match status" value="1"/>
</dbReference>
<dbReference type="Pfam" id="PF03466">
    <property type="entry name" value="LysR_substrate"/>
    <property type="match status" value="1"/>
</dbReference>
<evidence type="ECO:0000313" key="6">
    <source>
        <dbReference type="EMBL" id="CAA9347070.1"/>
    </source>
</evidence>
<name>A0A6J4M657_9HYPH</name>
<proteinExistence type="inferred from homology"/>
<organism evidence="6">
    <name type="scientific">uncultured Microvirga sp</name>
    <dbReference type="NCBI Taxonomy" id="412392"/>
    <lineage>
        <taxon>Bacteria</taxon>
        <taxon>Pseudomonadati</taxon>
        <taxon>Pseudomonadota</taxon>
        <taxon>Alphaproteobacteria</taxon>
        <taxon>Hyphomicrobiales</taxon>
        <taxon>Methylobacteriaceae</taxon>
        <taxon>Microvirga</taxon>
        <taxon>environmental samples</taxon>
    </lineage>
</organism>
<feature type="domain" description="HTH lysR-type" evidence="5">
    <location>
        <begin position="45"/>
        <end position="103"/>
    </location>
</feature>
<dbReference type="GO" id="GO:0043565">
    <property type="term" value="F:sequence-specific DNA binding"/>
    <property type="evidence" value="ECO:0007669"/>
    <property type="project" value="TreeGrafter"/>
</dbReference>
<keyword evidence="4" id="KW-0804">Transcription</keyword>
<evidence type="ECO:0000256" key="1">
    <source>
        <dbReference type="ARBA" id="ARBA00009437"/>
    </source>
</evidence>
<protein>
    <submittedName>
        <fullName evidence="6">Glycine cleavage system transcriptional activator GcvA</fullName>
    </submittedName>
</protein>
<dbReference type="SUPFAM" id="SSF46785">
    <property type="entry name" value="Winged helix' DNA-binding domain"/>
    <property type="match status" value="1"/>
</dbReference>
<dbReference type="PANTHER" id="PTHR30537:SF26">
    <property type="entry name" value="GLYCINE CLEAVAGE SYSTEM TRANSCRIPTIONAL ACTIVATOR"/>
    <property type="match status" value="1"/>
</dbReference>
<dbReference type="FunFam" id="3.40.190.10:FF:000017">
    <property type="entry name" value="Glycine cleavage system transcriptional activator"/>
    <property type="match status" value="1"/>
</dbReference>
<dbReference type="Gene3D" id="1.10.10.10">
    <property type="entry name" value="Winged helix-like DNA-binding domain superfamily/Winged helix DNA-binding domain"/>
    <property type="match status" value="1"/>
</dbReference>
<keyword evidence="2" id="KW-0805">Transcription regulation</keyword>
<dbReference type="InterPro" id="IPR036390">
    <property type="entry name" value="WH_DNA-bd_sf"/>
</dbReference>
<dbReference type="Pfam" id="PF00126">
    <property type="entry name" value="HTH_1"/>
    <property type="match status" value="1"/>
</dbReference>
<gene>
    <name evidence="6" type="ORF">AVDCRST_MAG90-2229</name>
</gene>
<dbReference type="PANTHER" id="PTHR30537">
    <property type="entry name" value="HTH-TYPE TRANSCRIPTIONAL REGULATOR"/>
    <property type="match status" value="1"/>
</dbReference>
<dbReference type="Gene3D" id="3.40.190.10">
    <property type="entry name" value="Periplasmic binding protein-like II"/>
    <property type="match status" value="2"/>
</dbReference>
<dbReference type="InterPro" id="IPR058163">
    <property type="entry name" value="LysR-type_TF_proteobact-type"/>
</dbReference>
<comment type="similarity">
    <text evidence="1">Belongs to the LysR transcriptional regulatory family.</text>
</comment>
<evidence type="ECO:0000256" key="3">
    <source>
        <dbReference type="ARBA" id="ARBA00023125"/>
    </source>
</evidence>
<keyword evidence="3" id="KW-0238">DNA-binding</keyword>
<evidence type="ECO:0000259" key="5">
    <source>
        <dbReference type="PROSITE" id="PS50931"/>
    </source>
</evidence>
<dbReference type="GO" id="GO:0006351">
    <property type="term" value="P:DNA-templated transcription"/>
    <property type="evidence" value="ECO:0007669"/>
    <property type="project" value="TreeGrafter"/>
</dbReference>
<dbReference type="PROSITE" id="PS50931">
    <property type="entry name" value="HTH_LYSR"/>
    <property type="match status" value="1"/>
</dbReference>
<dbReference type="SUPFAM" id="SSF53850">
    <property type="entry name" value="Periplasmic binding protein-like II"/>
    <property type="match status" value="1"/>
</dbReference>
<dbReference type="AlphaFoldDB" id="A0A6J4M657"/>
<dbReference type="InterPro" id="IPR005119">
    <property type="entry name" value="LysR_subst-bd"/>
</dbReference>
<dbReference type="CDD" id="cd08432">
    <property type="entry name" value="PBP2_GcdR_TrpI_HvrB_AmpR_like"/>
    <property type="match status" value="1"/>
</dbReference>
<dbReference type="GO" id="GO:0003700">
    <property type="term" value="F:DNA-binding transcription factor activity"/>
    <property type="evidence" value="ECO:0007669"/>
    <property type="project" value="InterPro"/>
</dbReference>
<evidence type="ECO:0000256" key="2">
    <source>
        <dbReference type="ARBA" id="ARBA00023015"/>
    </source>
</evidence>
<accession>A0A6J4M657</accession>
<reference evidence="6" key="1">
    <citation type="submission" date="2020-02" db="EMBL/GenBank/DDBJ databases">
        <authorList>
            <person name="Meier V. D."/>
        </authorList>
    </citation>
    <scope>NUCLEOTIDE SEQUENCE</scope>
    <source>
        <strain evidence="6">AVDCRST_MAG90</strain>
    </source>
</reference>
<sequence>MTTSDPGETAPSRRDNPADIAAVQTIRFALAAEKIYALRMARRLPPLKPLRAFEAAARHLGFERAGDELSVTPGAVAQQVKALEAWLGLPLFHRLPSRGVVLTPAGHRYAASIATLLDGLAEATAGLQRAPNPNMLTVSTIPSFAANWLIPRLGSLRKTHPTLDVRVQISQERTDFSREDVDVAIRFGHGRYPGLRSEFLLEESFFPVCSATLKDDPAHPLREPADLRHHTLLHEDIDQRIPGYVDWPQWLASAGVGHLVDASHGPRFSHTFLALQAASSGQGVALATSVLAGEDFMAGRLVRPFAHEVRGIYQYFVVAPEATADRPQIAAFRAWLQEQAGAMRSG</sequence>